<dbReference type="OrthoDB" id="2241020at2759"/>
<protein>
    <submittedName>
        <fullName evidence="1">Uncharacterized protein</fullName>
    </submittedName>
</protein>
<dbReference type="AlphaFoldDB" id="A0A1C7NKQ7"/>
<evidence type="ECO:0000313" key="1">
    <source>
        <dbReference type="EMBL" id="OBZ89723.1"/>
    </source>
</evidence>
<dbReference type="EMBL" id="LUGH01000081">
    <property type="protein sequence ID" value="OBZ89723.1"/>
    <property type="molecule type" value="Genomic_DNA"/>
</dbReference>
<sequence length="324" mass="37141">MSSTLSIDSLVAALDYNNMKNKSHYKNVVLLSQRIQVQLELMKTYRRCLHVSLGKQPIDSKDDIATQSYLFSTIDQDSDDTCFPQDILSPTETILSYYTNESQHLRKAYDDEELLIDDYSRRSSEVTAVDNKVSRQYGLPCSSSAIEFSTSSRKTLVNTKSVSCYPTILPQKELPTPDTLKIKHVKKRYHLMGFLKRTYYLDNIMVKRNLTLPHLYASKDIMTGEKNGVLKLVVAYRYDHTSSLVDKDHFLIAFSSLDLLTELNHHQRRQGVSLIPKEAEDDKLTHAVAAWLQNQHILPSPASIRRVFRDGFKVYIVTDLSKIV</sequence>
<name>A0A1C7NKQ7_9FUNG</name>
<evidence type="ECO:0000313" key="2">
    <source>
        <dbReference type="Proteomes" id="UP000093000"/>
    </source>
</evidence>
<proteinExistence type="predicted"/>
<comment type="caution">
    <text evidence="1">The sequence shown here is derived from an EMBL/GenBank/DDBJ whole genome shotgun (WGS) entry which is preliminary data.</text>
</comment>
<reference evidence="1 2" key="1">
    <citation type="submission" date="2016-03" db="EMBL/GenBank/DDBJ databases">
        <title>Choanephora cucurbitarum.</title>
        <authorList>
            <person name="Min B."/>
            <person name="Park H."/>
            <person name="Park J.-H."/>
            <person name="Shin H.-D."/>
            <person name="Choi I.-G."/>
        </authorList>
    </citation>
    <scope>NUCLEOTIDE SEQUENCE [LARGE SCALE GENOMIC DNA]</scope>
    <source>
        <strain evidence="1 2">KUS-F28377</strain>
    </source>
</reference>
<dbReference type="Proteomes" id="UP000093000">
    <property type="component" value="Unassembled WGS sequence"/>
</dbReference>
<keyword evidence="2" id="KW-1185">Reference proteome</keyword>
<gene>
    <name evidence="1" type="ORF">A0J61_02235</name>
</gene>
<accession>A0A1C7NKQ7</accession>
<dbReference type="InParanoid" id="A0A1C7NKQ7"/>
<organism evidence="1 2">
    <name type="scientific">Choanephora cucurbitarum</name>
    <dbReference type="NCBI Taxonomy" id="101091"/>
    <lineage>
        <taxon>Eukaryota</taxon>
        <taxon>Fungi</taxon>
        <taxon>Fungi incertae sedis</taxon>
        <taxon>Mucoromycota</taxon>
        <taxon>Mucoromycotina</taxon>
        <taxon>Mucoromycetes</taxon>
        <taxon>Mucorales</taxon>
        <taxon>Mucorineae</taxon>
        <taxon>Choanephoraceae</taxon>
        <taxon>Choanephoroideae</taxon>
        <taxon>Choanephora</taxon>
    </lineage>
</organism>